<sequence>MMMQQKWLAWCMLALNVILIWLVYSMQNMAAMYLMAGIMTIDAVVNLIGLYSKRTH</sequence>
<keyword evidence="1" id="KW-0812">Transmembrane</keyword>
<proteinExistence type="predicted"/>
<evidence type="ECO:0000313" key="3">
    <source>
        <dbReference type="Proteomes" id="UP000050969"/>
    </source>
</evidence>
<gene>
    <name evidence="2" type="ORF">IV56_GL001671</name>
</gene>
<evidence type="ECO:0000256" key="1">
    <source>
        <dbReference type="SAM" id="Phobius"/>
    </source>
</evidence>
<reference evidence="2 3" key="1">
    <citation type="journal article" date="2015" name="Genome Announc.">
        <title>Expanding the biotechnology potential of lactobacilli through comparative genomics of 213 strains and associated genera.</title>
        <authorList>
            <person name="Sun Z."/>
            <person name="Harris H.M."/>
            <person name="McCann A."/>
            <person name="Guo C."/>
            <person name="Argimon S."/>
            <person name="Zhang W."/>
            <person name="Yang X."/>
            <person name="Jeffery I.B."/>
            <person name="Cooney J.C."/>
            <person name="Kagawa T.F."/>
            <person name="Liu W."/>
            <person name="Song Y."/>
            <person name="Salvetti E."/>
            <person name="Wrobel A."/>
            <person name="Rasinkangas P."/>
            <person name="Parkhill J."/>
            <person name="Rea M.C."/>
            <person name="O'Sullivan O."/>
            <person name="Ritari J."/>
            <person name="Douillard F.P."/>
            <person name="Paul Ross R."/>
            <person name="Yang R."/>
            <person name="Briner A.E."/>
            <person name="Felis G.E."/>
            <person name="de Vos W.M."/>
            <person name="Barrangou R."/>
            <person name="Klaenhammer T.R."/>
            <person name="Caufield P.W."/>
            <person name="Cui Y."/>
            <person name="Zhang H."/>
            <person name="O'Toole P.W."/>
        </authorList>
    </citation>
    <scope>NUCLEOTIDE SEQUENCE [LARGE SCALE GENOMIC DNA]</scope>
    <source>
        <strain evidence="2 3">DSM 24301</strain>
    </source>
</reference>
<keyword evidence="3" id="KW-1185">Reference proteome</keyword>
<dbReference type="Proteomes" id="UP000050969">
    <property type="component" value="Unassembled WGS sequence"/>
</dbReference>
<organism evidence="2 3">
    <name type="scientific">Lacticaseibacillus saniviri JCM 17471 = DSM 24301</name>
    <dbReference type="NCBI Taxonomy" id="1293598"/>
    <lineage>
        <taxon>Bacteria</taxon>
        <taxon>Bacillati</taxon>
        <taxon>Bacillota</taxon>
        <taxon>Bacilli</taxon>
        <taxon>Lactobacillales</taxon>
        <taxon>Lactobacillaceae</taxon>
        <taxon>Lacticaseibacillus</taxon>
    </lineage>
</organism>
<dbReference type="EMBL" id="JQCE01000042">
    <property type="protein sequence ID" value="KRO16310.1"/>
    <property type="molecule type" value="Genomic_DNA"/>
</dbReference>
<feature type="transmembrane region" description="Helical" evidence="1">
    <location>
        <begin position="7"/>
        <end position="24"/>
    </location>
</feature>
<protein>
    <submittedName>
        <fullName evidence="2">Uncharacterized protein</fullName>
    </submittedName>
</protein>
<evidence type="ECO:0000313" key="2">
    <source>
        <dbReference type="EMBL" id="KRO16310.1"/>
    </source>
</evidence>
<accession>A0A0R2MRT3</accession>
<dbReference type="RefSeq" id="WP_164479302.1">
    <property type="nucleotide sequence ID" value="NZ_BBBX01000010.1"/>
</dbReference>
<name>A0A0R2MRT3_9LACO</name>
<keyword evidence="1" id="KW-0472">Membrane</keyword>
<dbReference type="PATRIC" id="fig|1293598.4.peg.1742"/>
<keyword evidence="1" id="KW-1133">Transmembrane helix</keyword>
<dbReference type="AlphaFoldDB" id="A0A0R2MRT3"/>
<comment type="caution">
    <text evidence="2">The sequence shown here is derived from an EMBL/GenBank/DDBJ whole genome shotgun (WGS) entry which is preliminary data.</text>
</comment>
<feature type="transmembrane region" description="Helical" evidence="1">
    <location>
        <begin position="30"/>
        <end position="51"/>
    </location>
</feature>